<dbReference type="PANTHER" id="PTHR42743:SF11">
    <property type="entry name" value="AMINODEOXYCHORISMATE LYASE"/>
    <property type="match status" value="1"/>
</dbReference>
<evidence type="ECO:0000256" key="1">
    <source>
        <dbReference type="ARBA" id="ARBA00001933"/>
    </source>
</evidence>
<dbReference type="RefSeq" id="WP_318797564.1">
    <property type="nucleotide sequence ID" value="NZ_JARUJP010000006.1"/>
</dbReference>
<gene>
    <name evidence="3" type="ORF">P8V03_07100</name>
</gene>
<dbReference type="SUPFAM" id="SSF56752">
    <property type="entry name" value="D-aminoacid aminotransferase-like PLP-dependent enzymes"/>
    <property type="match status" value="1"/>
</dbReference>
<dbReference type="PANTHER" id="PTHR42743">
    <property type="entry name" value="AMINO-ACID AMINOTRANSFERASE"/>
    <property type="match status" value="1"/>
</dbReference>
<dbReference type="Gene3D" id="3.20.10.10">
    <property type="entry name" value="D-amino Acid Aminotransferase, subunit A, domain 2"/>
    <property type="match status" value="1"/>
</dbReference>
<dbReference type="InterPro" id="IPR001544">
    <property type="entry name" value="Aminotrans_IV"/>
</dbReference>
<accession>A0ABU4JSK9</accession>
<comment type="cofactor">
    <cofactor evidence="1">
        <name>pyridoxal 5'-phosphate</name>
        <dbReference type="ChEBI" id="CHEBI:597326"/>
    </cofactor>
</comment>
<dbReference type="CDD" id="cd00449">
    <property type="entry name" value="PLPDE_IV"/>
    <property type="match status" value="1"/>
</dbReference>
<proteinExistence type="inferred from homology"/>
<dbReference type="Proteomes" id="UP001281656">
    <property type="component" value="Unassembled WGS sequence"/>
</dbReference>
<keyword evidence="3" id="KW-0032">Aminotransferase</keyword>
<dbReference type="Gene3D" id="3.30.470.10">
    <property type="match status" value="1"/>
</dbReference>
<protein>
    <submittedName>
        <fullName evidence="3">Aminotransferase class IV</fullName>
    </submittedName>
</protein>
<keyword evidence="3" id="KW-0808">Transferase</keyword>
<dbReference type="InterPro" id="IPR043131">
    <property type="entry name" value="BCAT-like_N"/>
</dbReference>
<dbReference type="Pfam" id="PF01063">
    <property type="entry name" value="Aminotran_4"/>
    <property type="match status" value="1"/>
</dbReference>
<organism evidence="3 4">
    <name type="scientific">Clostridium tanneri</name>
    <dbReference type="NCBI Taxonomy" id="3037988"/>
    <lineage>
        <taxon>Bacteria</taxon>
        <taxon>Bacillati</taxon>
        <taxon>Bacillota</taxon>
        <taxon>Clostridia</taxon>
        <taxon>Eubacteriales</taxon>
        <taxon>Clostridiaceae</taxon>
        <taxon>Clostridium</taxon>
    </lineage>
</organism>
<dbReference type="InterPro" id="IPR050571">
    <property type="entry name" value="Class-IV_PLP-Dep_Aminotrnsfr"/>
</dbReference>
<evidence type="ECO:0000313" key="3">
    <source>
        <dbReference type="EMBL" id="MDW8800918.1"/>
    </source>
</evidence>
<sequence length="258" mass="29512">MIVLNGEMVRENKVNIDTGLYFGRGLFETMLVTEKPIFLKEHLDRINKGLKIIGIDKKVSPEQVLDAVEKLNCRNSVLKLVVTEKNTIYSTRKNNYSEEQYKKGFNVNISSIKRNPFSRLTYLKSLNYLENILEHENCIKEGYNEVLFFNTNGKLAEGSISNVFFIKNKKIYTPSVDCGLLNGTIRNFIVSNYDVTEGQFTKEDLEEADEVFLTNSLMGVMSVTKVCGKIMRNSGIIEVIRRNYEQAVGIMDCIETKK</sequence>
<name>A0ABU4JSK9_9CLOT</name>
<dbReference type="InterPro" id="IPR043132">
    <property type="entry name" value="BCAT-like_C"/>
</dbReference>
<comment type="similarity">
    <text evidence="2">Belongs to the class-IV pyridoxal-phosphate-dependent aminotransferase family.</text>
</comment>
<reference evidence="3 4" key="1">
    <citation type="submission" date="2023-04" db="EMBL/GenBank/DDBJ databases">
        <title>Clostridium tannerae sp. nov., isolated from the fecal material of an alpaca.</title>
        <authorList>
            <person name="Miller S."/>
            <person name="Hendry M."/>
            <person name="King J."/>
            <person name="Sankaranarayanan K."/>
            <person name="Lawson P.A."/>
        </authorList>
    </citation>
    <scope>NUCLEOTIDE SEQUENCE [LARGE SCALE GENOMIC DNA]</scope>
    <source>
        <strain evidence="3 4">A1-XYC3</strain>
    </source>
</reference>
<dbReference type="EMBL" id="JARUJP010000006">
    <property type="protein sequence ID" value="MDW8800918.1"/>
    <property type="molecule type" value="Genomic_DNA"/>
</dbReference>
<dbReference type="InterPro" id="IPR036038">
    <property type="entry name" value="Aminotransferase-like"/>
</dbReference>
<comment type="caution">
    <text evidence="3">The sequence shown here is derived from an EMBL/GenBank/DDBJ whole genome shotgun (WGS) entry which is preliminary data.</text>
</comment>
<dbReference type="GO" id="GO:0008483">
    <property type="term" value="F:transaminase activity"/>
    <property type="evidence" value="ECO:0007669"/>
    <property type="project" value="UniProtKB-KW"/>
</dbReference>
<evidence type="ECO:0000313" key="4">
    <source>
        <dbReference type="Proteomes" id="UP001281656"/>
    </source>
</evidence>
<evidence type="ECO:0000256" key="2">
    <source>
        <dbReference type="ARBA" id="ARBA00009320"/>
    </source>
</evidence>
<keyword evidence="4" id="KW-1185">Reference proteome</keyword>